<protein>
    <submittedName>
        <fullName evidence="1">Uncharacterized protein</fullName>
    </submittedName>
</protein>
<evidence type="ECO:0000313" key="2">
    <source>
        <dbReference type="Proteomes" id="UP000316476"/>
    </source>
</evidence>
<dbReference type="GO" id="GO:0005886">
    <property type="term" value="C:plasma membrane"/>
    <property type="evidence" value="ECO:0007669"/>
    <property type="project" value="TreeGrafter"/>
</dbReference>
<comment type="caution">
    <text evidence="1">The sequence shown here is derived from an EMBL/GenBank/DDBJ whole genome shotgun (WGS) entry which is preliminary data.</text>
</comment>
<accession>A0A5C6FJY5</accession>
<dbReference type="Gene3D" id="1.10.287.470">
    <property type="entry name" value="Helix hairpin bin"/>
    <property type="match status" value="1"/>
</dbReference>
<reference evidence="1 2" key="1">
    <citation type="submission" date="2019-02" db="EMBL/GenBank/DDBJ databases">
        <title>Deep-cultivation of Planctomycetes and their phenomic and genomic characterization uncovers novel biology.</title>
        <authorList>
            <person name="Wiegand S."/>
            <person name="Jogler M."/>
            <person name="Boedeker C."/>
            <person name="Pinto D."/>
            <person name="Vollmers J."/>
            <person name="Rivas-Marin E."/>
            <person name="Kohn T."/>
            <person name="Peeters S.H."/>
            <person name="Heuer A."/>
            <person name="Rast P."/>
            <person name="Oberbeckmann S."/>
            <person name="Bunk B."/>
            <person name="Jeske O."/>
            <person name="Meyerdierks A."/>
            <person name="Storesund J.E."/>
            <person name="Kallscheuer N."/>
            <person name="Luecker S."/>
            <person name="Lage O.M."/>
            <person name="Pohl T."/>
            <person name="Merkel B.J."/>
            <person name="Hornburger P."/>
            <person name="Mueller R.-W."/>
            <person name="Bruemmer F."/>
            <person name="Labrenz M."/>
            <person name="Spormann A.M."/>
            <person name="Op Den Camp H."/>
            <person name="Overmann J."/>
            <person name="Amann R."/>
            <person name="Jetten M.S.M."/>
            <person name="Mascher T."/>
            <person name="Medema M.H."/>
            <person name="Devos D.P."/>
            <person name="Kaster A.-K."/>
            <person name="Ovreas L."/>
            <person name="Rohde M."/>
            <person name="Galperin M.Y."/>
            <person name="Jogler C."/>
        </authorList>
    </citation>
    <scope>NUCLEOTIDE SEQUENCE [LARGE SCALE GENOMIC DNA]</scope>
    <source>
        <strain evidence="1 2">V7</strain>
    </source>
</reference>
<dbReference type="Proteomes" id="UP000316476">
    <property type="component" value="Unassembled WGS sequence"/>
</dbReference>
<name>A0A5C6FJY5_9PLAN</name>
<dbReference type="AlphaFoldDB" id="A0A5C6FJY5"/>
<proteinExistence type="predicted"/>
<sequence>MPWRSEKSTWQDELELEQEKVVAAEVASVEALQATIDRIQADIDDSELKAPRDGRMQYRVAQPGEVLNPGWDRLESAGCRRRA</sequence>
<organism evidence="1 2">
    <name type="scientific">Crateriforma conspicua</name>
    <dbReference type="NCBI Taxonomy" id="2527996"/>
    <lineage>
        <taxon>Bacteria</taxon>
        <taxon>Pseudomonadati</taxon>
        <taxon>Planctomycetota</taxon>
        <taxon>Planctomycetia</taxon>
        <taxon>Planctomycetales</taxon>
        <taxon>Planctomycetaceae</taxon>
        <taxon>Crateriforma</taxon>
    </lineage>
</organism>
<dbReference type="EMBL" id="SJPZ01000002">
    <property type="protein sequence ID" value="TWU62595.1"/>
    <property type="molecule type" value="Genomic_DNA"/>
</dbReference>
<dbReference type="Gene3D" id="2.40.50.100">
    <property type="match status" value="1"/>
</dbReference>
<dbReference type="PANTHER" id="PTHR30438:SF2">
    <property type="entry name" value="MEMBRANE PROTEIN"/>
    <property type="match status" value="1"/>
</dbReference>
<dbReference type="PANTHER" id="PTHR30438">
    <property type="entry name" value="36 KDA ANTIGEN-RELATED"/>
    <property type="match status" value="1"/>
</dbReference>
<gene>
    <name evidence="1" type="ORF">V7x_43300</name>
</gene>
<dbReference type="SUPFAM" id="SSF111369">
    <property type="entry name" value="HlyD-like secretion proteins"/>
    <property type="match status" value="1"/>
</dbReference>
<evidence type="ECO:0000313" key="1">
    <source>
        <dbReference type="EMBL" id="TWU62595.1"/>
    </source>
</evidence>